<dbReference type="EMBL" id="GBRH01275151">
    <property type="protein sequence ID" value="JAD22744.1"/>
    <property type="molecule type" value="Transcribed_RNA"/>
</dbReference>
<evidence type="ECO:0000313" key="1">
    <source>
        <dbReference type="EMBL" id="JAD22744.1"/>
    </source>
</evidence>
<protein>
    <submittedName>
        <fullName evidence="1">Uncharacterized protein</fullName>
    </submittedName>
</protein>
<accession>A0A0A8YA43</accession>
<organism evidence="1">
    <name type="scientific">Arundo donax</name>
    <name type="common">Giant reed</name>
    <name type="synonym">Donax arundinaceus</name>
    <dbReference type="NCBI Taxonomy" id="35708"/>
    <lineage>
        <taxon>Eukaryota</taxon>
        <taxon>Viridiplantae</taxon>
        <taxon>Streptophyta</taxon>
        <taxon>Embryophyta</taxon>
        <taxon>Tracheophyta</taxon>
        <taxon>Spermatophyta</taxon>
        <taxon>Magnoliopsida</taxon>
        <taxon>Liliopsida</taxon>
        <taxon>Poales</taxon>
        <taxon>Poaceae</taxon>
        <taxon>PACMAD clade</taxon>
        <taxon>Arundinoideae</taxon>
        <taxon>Arundineae</taxon>
        <taxon>Arundo</taxon>
    </lineage>
</organism>
<proteinExistence type="predicted"/>
<dbReference type="AlphaFoldDB" id="A0A0A8YA43"/>
<reference evidence="1" key="2">
    <citation type="journal article" date="2015" name="Data Brief">
        <title>Shoot transcriptome of the giant reed, Arundo donax.</title>
        <authorList>
            <person name="Barrero R.A."/>
            <person name="Guerrero F.D."/>
            <person name="Moolhuijzen P."/>
            <person name="Goolsby J.A."/>
            <person name="Tidwell J."/>
            <person name="Bellgard S.E."/>
            <person name="Bellgard M.I."/>
        </authorList>
    </citation>
    <scope>NUCLEOTIDE SEQUENCE</scope>
    <source>
        <tissue evidence="1">Shoot tissue taken approximately 20 cm above the soil surface</tissue>
    </source>
</reference>
<name>A0A0A8YA43_ARUDO</name>
<reference evidence="1" key="1">
    <citation type="submission" date="2014-09" db="EMBL/GenBank/DDBJ databases">
        <authorList>
            <person name="Magalhaes I.L.F."/>
            <person name="Oliveira U."/>
            <person name="Santos F.R."/>
            <person name="Vidigal T.H.D.A."/>
            <person name="Brescovit A.D."/>
            <person name="Santos A.J."/>
        </authorList>
    </citation>
    <scope>NUCLEOTIDE SEQUENCE</scope>
    <source>
        <tissue evidence="1">Shoot tissue taken approximately 20 cm above the soil surface</tissue>
    </source>
</reference>
<sequence>MIRKLLTYERCGRASLGRGVTK</sequence>